<evidence type="ECO:0000259" key="6">
    <source>
        <dbReference type="Pfam" id="PF13458"/>
    </source>
</evidence>
<comment type="similarity">
    <text evidence="1">Belongs to the leucine-binding protein family.</text>
</comment>
<dbReference type="Pfam" id="PF13458">
    <property type="entry name" value="Peripla_BP_6"/>
    <property type="match status" value="1"/>
</dbReference>
<dbReference type="Gene3D" id="3.40.50.2300">
    <property type="match status" value="2"/>
</dbReference>
<dbReference type="PRINTS" id="PR00337">
    <property type="entry name" value="LEUILEVALBP"/>
</dbReference>
<dbReference type="GO" id="GO:0006865">
    <property type="term" value="P:amino acid transport"/>
    <property type="evidence" value="ECO:0007669"/>
    <property type="project" value="UniProtKB-KW"/>
</dbReference>
<evidence type="ECO:0000256" key="4">
    <source>
        <dbReference type="ARBA" id="ARBA00022970"/>
    </source>
</evidence>
<evidence type="ECO:0000256" key="1">
    <source>
        <dbReference type="ARBA" id="ARBA00010062"/>
    </source>
</evidence>
<organism evidence="7 8">
    <name type="scientific">Neobacillus rhizophilus</name>
    <dbReference type="NCBI Taxonomy" id="2833579"/>
    <lineage>
        <taxon>Bacteria</taxon>
        <taxon>Bacillati</taxon>
        <taxon>Bacillota</taxon>
        <taxon>Bacilli</taxon>
        <taxon>Bacillales</taxon>
        <taxon>Bacillaceae</taxon>
        <taxon>Neobacillus</taxon>
    </lineage>
</organism>
<dbReference type="AlphaFoldDB" id="A0A942YS89"/>
<dbReference type="InterPro" id="IPR000709">
    <property type="entry name" value="Leu_Ile_Val-bd"/>
</dbReference>
<gene>
    <name evidence="7" type="ORF">KHA99_00220</name>
</gene>
<dbReference type="InterPro" id="IPR051010">
    <property type="entry name" value="BCAA_transport"/>
</dbReference>
<dbReference type="InterPro" id="IPR028081">
    <property type="entry name" value="Leu-bd"/>
</dbReference>
<evidence type="ECO:0000313" key="8">
    <source>
        <dbReference type="Proteomes" id="UP000679749"/>
    </source>
</evidence>
<dbReference type="Proteomes" id="UP000679749">
    <property type="component" value="Unassembled WGS sequence"/>
</dbReference>
<dbReference type="InterPro" id="IPR028082">
    <property type="entry name" value="Peripla_BP_I"/>
</dbReference>
<dbReference type="EMBL" id="JAGYPF010000001">
    <property type="protein sequence ID" value="MBS4210869.1"/>
    <property type="molecule type" value="Genomic_DNA"/>
</dbReference>
<comment type="caution">
    <text evidence="7">The sequence shown here is derived from an EMBL/GenBank/DDBJ whole genome shotgun (WGS) entry which is preliminary data.</text>
</comment>
<accession>A0A942YS89</accession>
<evidence type="ECO:0000256" key="3">
    <source>
        <dbReference type="ARBA" id="ARBA00022729"/>
    </source>
</evidence>
<reference evidence="7" key="1">
    <citation type="submission" date="2021-05" db="EMBL/GenBank/DDBJ databases">
        <title>Novel Bacillus species.</title>
        <authorList>
            <person name="Liu G."/>
        </authorList>
    </citation>
    <scope>NUCLEOTIDE SEQUENCE</scope>
    <source>
        <strain evidence="7">FJAT-49825</strain>
    </source>
</reference>
<evidence type="ECO:0000256" key="2">
    <source>
        <dbReference type="ARBA" id="ARBA00022448"/>
    </source>
</evidence>
<dbReference type="SUPFAM" id="SSF53822">
    <property type="entry name" value="Periplasmic binding protein-like I"/>
    <property type="match status" value="1"/>
</dbReference>
<keyword evidence="4" id="KW-0029">Amino-acid transport</keyword>
<dbReference type="PANTHER" id="PTHR30483">
    <property type="entry name" value="LEUCINE-SPECIFIC-BINDING PROTEIN"/>
    <property type="match status" value="1"/>
</dbReference>
<keyword evidence="3 5" id="KW-0732">Signal</keyword>
<dbReference type="PANTHER" id="PTHR30483:SF6">
    <property type="entry name" value="PERIPLASMIC BINDING PROTEIN OF ABC TRANSPORTER FOR NATURAL AMINO ACIDS"/>
    <property type="match status" value="1"/>
</dbReference>
<feature type="signal peptide" evidence="5">
    <location>
        <begin position="1"/>
        <end position="20"/>
    </location>
</feature>
<evidence type="ECO:0000313" key="7">
    <source>
        <dbReference type="EMBL" id="MBS4210869.1"/>
    </source>
</evidence>
<feature type="chain" id="PRO_5039088094" evidence="5">
    <location>
        <begin position="21"/>
        <end position="392"/>
    </location>
</feature>
<dbReference type="PROSITE" id="PS51257">
    <property type="entry name" value="PROKAR_LIPOPROTEIN"/>
    <property type="match status" value="1"/>
</dbReference>
<protein>
    <submittedName>
        <fullName evidence="7">ABC transporter substrate-binding protein</fullName>
    </submittedName>
</protein>
<evidence type="ECO:0000256" key="5">
    <source>
        <dbReference type="SAM" id="SignalP"/>
    </source>
</evidence>
<keyword evidence="8" id="KW-1185">Reference proteome</keyword>
<keyword evidence="2" id="KW-0813">Transport</keyword>
<feature type="domain" description="Leucine-binding protein" evidence="6">
    <location>
        <begin position="39"/>
        <end position="364"/>
    </location>
</feature>
<name>A0A942YS89_9BACI</name>
<proteinExistence type="inferred from homology"/>
<sequence>MKKVKLGLVIFVLSVFAALAGCSKGSEETSGKSGGSVETVEIGVVLATSGPIAQTGTWVLDGHKAAEKEINDNGGFKVGDKTYKVKIVQYDSEGRAESATAATEKLINQDKVPVILGTSISSETAAMIPIAQRAKTPLITFVAASDILTAQGASFFSQAAPANKNYVEAGTKTMKDMEMKNIAFIYVDDAWGQSYGKLYPPAMEEKGLKIVATEKFAPEQKEFMTMLNKVKAKNPDGIVLAAETELAVPLLKQLHEVMPDVKIMESGGSIPEELIKVAPDAVNGLVTLSRAGAVTPEITKFQELFAKSNSYKANSFNYSGYDGIHFIVDAMQRAGTVTDKEKINKAIRDAKYKGLIGTYSFNEKGENSLVGNRAIIKDGKVIYQTVNEPLPK</sequence>
<dbReference type="RefSeq" id="WP_213115430.1">
    <property type="nucleotide sequence ID" value="NZ_JAGYPF010000001.1"/>
</dbReference>